<feature type="compositionally biased region" description="Polar residues" evidence="6">
    <location>
        <begin position="30"/>
        <end position="46"/>
    </location>
</feature>
<evidence type="ECO:0000256" key="1">
    <source>
        <dbReference type="ARBA" id="ARBA00004141"/>
    </source>
</evidence>
<feature type="transmembrane region" description="Helical" evidence="7">
    <location>
        <begin position="97"/>
        <end position="116"/>
    </location>
</feature>
<reference evidence="8 9" key="1">
    <citation type="journal article" date="2023" name="G3 (Bethesda)">
        <title>A haplotype-resolved chromosome-scale genome for Quercus rubra L. provides insights into the genetics of adaptive traits for red oak species.</title>
        <authorList>
            <person name="Kapoor B."/>
            <person name="Jenkins J."/>
            <person name="Schmutz J."/>
            <person name="Zhebentyayeva T."/>
            <person name="Kuelheim C."/>
            <person name="Coggeshall M."/>
            <person name="Heim C."/>
            <person name="Lasky J.R."/>
            <person name="Leites L."/>
            <person name="Islam-Faridi N."/>
            <person name="Romero-Severson J."/>
            <person name="DeLeo V.L."/>
            <person name="Lucas S.M."/>
            <person name="Lazic D."/>
            <person name="Gailing O."/>
            <person name="Carlson J."/>
            <person name="Staton M."/>
        </authorList>
    </citation>
    <scope>NUCLEOTIDE SEQUENCE [LARGE SCALE GENOMIC DNA]</scope>
    <source>
        <strain evidence="8">Pseudo-F2</strain>
    </source>
</reference>
<gene>
    <name evidence="8" type="ORF">RGQ29_012383</name>
</gene>
<dbReference type="PANTHER" id="PTHR46285">
    <property type="entry name" value="PROTEINASE INHIBITOR I4, SERPIN (DUF716)-RELATED"/>
    <property type="match status" value="1"/>
</dbReference>
<keyword evidence="3 7" id="KW-0812">Transmembrane</keyword>
<dbReference type="Proteomes" id="UP001324115">
    <property type="component" value="Unassembled WGS sequence"/>
</dbReference>
<evidence type="ECO:0000256" key="6">
    <source>
        <dbReference type="SAM" id="MobiDB-lite"/>
    </source>
</evidence>
<feature type="transmembrane region" description="Helical" evidence="7">
    <location>
        <begin position="63"/>
        <end position="85"/>
    </location>
</feature>
<feature type="region of interest" description="Disordered" evidence="6">
    <location>
        <begin position="30"/>
        <end position="57"/>
    </location>
</feature>
<organism evidence="8 9">
    <name type="scientific">Quercus rubra</name>
    <name type="common">Northern red oak</name>
    <name type="synonym">Quercus borealis</name>
    <dbReference type="NCBI Taxonomy" id="3512"/>
    <lineage>
        <taxon>Eukaryota</taxon>
        <taxon>Viridiplantae</taxon>
        <taxon>Streptophyta</taxon>
        <taxon>Embryophyta</taxon>
        <taxon>Tracheophyta</taxon>
        <taxon>Spermatophyta</taxon>
        <taxon>Magnoliopsida</taxon>
        <taxon>eudicotyledons</taxon>
        <taxon>Gunneridae</taxon>
        <taxon>Pentapetalae</taxon>
        <taxon>rosids</taxon>
        <taxon>fabids</taxon>
        <taxon>Fagales</taxon>
        <taxon>Fagaceae</taxon>
        <taxon>Quercus</taxon>
    </lineage>
</organism>
<dbReference type="GO" id="GO:0016020">
    <property type="term" value="C:membrane"/>
    <property type="evidence" value="ECO:0007669"/>
    <property type="project" value="UniProtKB-SubCell"/>
</dbReference>
<proteinExistence type="inferred from homology"/>
<evidence type="ECO:0000313" key="9">
    <source>
        <dbReference type="Proteomes" id="UP001324115"/>
    </source>
</evidence>
<comment type="subcellular location">
    <subcellularLocation>
        <location evidence="1">Membrane</location>
        <topology evidence="1">Multi-pass membrane protein</topology>
    </subcellularLocation>
</comment>
<sequence>MGLFTYTMAGGGFILMGTWEALTSTNPNHNSIQSSPLSTIHPPQQASSSKTKTNPSSSSSLTFVFFSVLSSLFLLNSLVSFFDALNSNDKTGSALQLQVLAIASLFLLYSLTGFVVNFKNFIPMPCSFLSLIGLFAFVEEFLLFYLQRKDPSGIENQYYDLGHGFVQMGISFYTNFIAHGCALHEKSRGNYTIRCKGHPEYHRARAVATLQFNCHLALMVILVVGIYSVFVRKYGVPGDFMQYRPLSTEMQQIENAQFTLDSDDDVGEEIKEVENMGKQNVGMLELGVNGHGSH</sequence>
<evidence type="ECO:0000313" key="8">
    <source>
        <dbReference type="EMBL" id="KAK4603845.1"/>
    </source>
</evidence>
<dbReference type="InterPro" id="IPR006904">
    <property type="entry name" value="DUF716"/>
</dbReference>
<comment type="caution">
    <text evidence="8">The sequence shown here is derived from an EMBL/GenBank/DDBJ whole genome shotgun (WGS) entry which is preliminary data.</text>
</comment>
<evidence type="ECO:0000256" key="7">
    <source>
        <dbReference type="SAM" id="Phobius"/>
    </source>
</evidence>
<accession>A0AAN7G8K0</accession>
<keyword evidence="5 7" id="KW-0472">Membrane</keyword>
<keyword evidence="4 7" id="KW-1133">Transmembrane helix</keyword>
<feature type="transmembrane region" description="Helical" evidence="7">
    <location>
        <begin position="122"/>
        <end position="146"/>
    </location>
</feature>
<evidence type="ECO:0000256" key="4">
    <source>
        <dbReference type="ARBA" id="ARBA00022989"/>
    </source>
</evidence>
<dbReference type="EMBL" id="JAXUIC010000002">
    <property type="protein sequence ID" value="KAK4603845.1"/>
    <property type="molecule type" value="Genomic_DNA"/>
</dbReference>
<name>A0AAN7G8K0_QUERU</name>
<dbReference type="PANTHER" id="PTHR46285:SF7">
    <property type="entry name" value="OS06G0238900 PROTEIN"/>
    <property type="match status" value="1"/>
</dbReference>
<evidence type="ECO:0000256" key="3">
    <source>
        <dbReference type="ARBA" id="ARBA00022692"/>
    </source>
</evidence>
<keyword evidence="9" id="KW-1185">Reference proteome</keyword>
<evidence type="ECO:0000256" key="5">
    <source>
        <dbReference type="ARBA" id="ARBA00023136"/>
    </source>
</evidence>
<feature type="transmembrane region" description="Helical" evidence="7">
    <location>
        <begin position="212"/>
        <end position="231"/>
    </location>
</feature>
<dbReference type="Pfam" id="PF04819">
    <property type="entry name" value="DUF716"/>
    <property type="match status" value="1"/>
</dbReference>
<comment type="similarity">
    <text evidence="2">Belongs to the TMEM45 family.</text>
</comment>
<feature type="compositionally biased region" description="Low complexity" evidence="6">
    <location>
        <begin position="47"/>
        <end position="57"/>
    </location>
</feature>
<dbReference type="AlphaFoldDB" id="A0AAN7G8K0"/>
<evidence type="ECO:0000256" key="2">
    <source>
        <dbReference type="ARBA" id="ARBA00006948"/>
    </source>
</evidence>
<protein>
    <submittedName>
        <fullName evidence="8">Uncharacterized protein</fullName>
    </submittedName>
</protein>